<sequence length="215" mass="23110">MAVTSNNRQGEATRQRLIRAAERLFAAQGVDAVSVRAINAAAGQGPASVHYHFGSKENLVAEVLLGVGAAVRDQIAGNVAALAARRAAPTAAEVVRALTDPYLALLLKHRVRGMRWVRIVVQVSRGGRPAVEATGQDAVASGLREQVRRAFPDCDDDRLELRWPIVVMGYLQTLSNAEDLATRGGRLDREQLAAFHEDLVNFTIGGAERMLGPKG</sequence>
<gene>
    <name evidence="6" type="ORF">GUY60_13960</name>
</gene>
<evidence type="ECO:0000313" key="7">
    <source>
        <dbReference type="Proteomes" id="UP000598297"/>
    </source>
</evidence>
<comment type="caution">
    <text evidence="6">The sequence shown here is derived from an EMBL/GenBank/DDBJ whole genome shotgun (WGS) entry which is preliminary data.</text>
</comment>
<keyword evidence="2 4" id="KW-0238">DNA-binding</keyword>
<evidence type="ECO:0000259" key="5">
    <source>
        <dbReference type="PROSITE" id="PS50977"/>
    </source>
</evidence>
<dbReference type="PROSITE" id="PS01081">
    <property type="entry name" value="HTH_TETR_1"/>
    <property type="match status" value="1"/>
</dbReference>
<dbReference type="PANTHER" id="PTHR30055:SF234">
    <property type="entry name" value="HTH-TYPE TRANSCRIPTIONAL REGULATOR BETI"/>
    <property type="match status" value="1"/>
</dbReference>
<dbReference type="Gene3D" id="1.10.357.10">
    <property type="entry name" value="Tetracycline Repressor, domain 2"/>
    <property type="match status" value="1"/>
</dbReference>
<dbReference type="Pfam" id="PF00440">
    <property type="entry name" value="TetR_N"/>
    <property type="match status" value="1"/>
</dbReference>
<evidence type="ECO:0000313" key="6">
    <source>
        <dbReference type="EMBL" id="NBE52512.1"/>
    </source>
</evidence>
<protein>
    <submittedName>
        <fullName evidence="6">TetR family transcriptional regulator</fullName>
    </submittedName>
</protein>
<dbReference type="InterPro" id="IPR041586">
    <property type="entry name" value="PsrA_TetR_C"/>
</dbReference>
<dbReference type="PROSITE" id="PS50977">
    <property type="entry name" value="HTH_TETR_2"/>
    <property type="match status" value="1"/>
</dbReference>
<dbReference type="InterPro" id="IPR023772">
    <property type="entry name" value="DNA-bd_HTH_TetR-type_CS"/>
</dbReference>
<keyword evidence="7" id="KW-1185">Reference proteome</keyword>
<name>A0A964UPP4_9ACTN</name>
<evidence type="ECO:0000256" key="3">
    <source>
        <dbReference type="ARBA" id="ARBA00023163"/>
    </source>
</evidence>
<dbReference type="InterPro" id="IPR009057">
    <property type="entry name" value="Homeodomain-like_sf"/>
</dbReference>
<evidence type="ECO:0000256" key="4">
    <source>
        <dbReference type="PROSITE-ProRule" id="PRU00335"/>
    </source>
</evidence>
<dbReference type="GO" id="GO:0000976">
    <property type="term" value="F:transcription cis-regulatory region binding"/>
    <property type="evidence" value="ECO:0007669"/>
    <property type="project" value="TreeGrafter"/>
</dbReference>
<evidence type="ECO:0000256" key="2">
    <source>
        <dbReference type="ARBA" id="ARBA00023125"/>
    </source>
</evidence>
<keyword evidence="1" id="KW-0805">Transcription regulation</keyword>
<dbReference type="EMBL" id="JAAAHS010000087">
    <property type="protein sequence ID" value="NBE52512.1"/>
    <property type="molecule type" value="Genomic_DNA"/>
</dbReference>
<dbReference type="InterPro" id="IPR001647">
    <property type="entry name" value="HTH_TetR"/>
</dbReference>
<feature type="domain" description="HTH tetR-type" evidence="5">
    <location>
        <begin position="11"/>
        <end position="71"/>
    </location>
</feature>
<dbReference type="InterPro" id="IPR050109">
    <property type="entry name" value="HTH-type_TetR-like_transc_reg"/>
</dbReference>
<dbReference type="GO" id="GO:0003700">
    <property type="term" value="F:DNA-binding transcription factor activity"/>
    <property type="evidence" value="ECO:0007669"/>
    <property type="project" value="TreeGrafter"/>
</dbReference>
<dbReference type="Proteomes" id="UP000598297">
    <property type="component" value="Unassembled WGS sequence"/>
</dbReference>
<accession>A0A964UPP4</accession>
<dbReference type="InterPro" id="IPR036271">
    <property type="entry name" value="Tet_transcr_reg_TetR-rel_C_sf"/>
</dbReference>
<keyword evidence="3" id="KW-0804">Transcription</keyword>
<dbReference type="SUPFAM" id="SSF48498">
    <property type="entry name" value="Tetracyclin repressor-like, C-terminal domain"/>
    <property type="match status" value="1"/>
</dbReference>
<dbReference type="SUPFAM" id="SSF46689">
    <property type="entry name" value="Homeodomain-like"/>
    <property type="match status" value="1"/>
</dbReference>
<feature type="DNA-binding region" description="H-T-H motif" evidence="4">
    <location>
        <begin position="34"/>
        <end position="53"/>
    </location>
</feature>
<dbReference type="RefSeq" id="WP_161697513.1">
    <property type="nucleotide sequence ID" value="NZ_JAAAHS010000087.1"/>
</dbReference>
<dbReference type="Pfam" id="PF17939">
    <property type="entry name" value="TetR_C_30"/>
    <property type="match status" value="1"/>
</dbReference>
<dbReference type="AlphaFoldDB" id="A0A964UPP4"/>
<reference evidence="6" key="1">
    <citation type="submission" date="2020-01" db="EMBL/GenBank/DDBJ databases">
        <title>Whole-genome analyses of novel actinobacteria.</title>
        <authorList>
            <person name="Sahin N."/>
        </authorList>
    </citation>
    <scope>NUCLEOTIDE SEQUENCE</scope>
    <source>
        <strain evidence="6">YC537</strain>
    </source>
</reference>
<dbReference type="PANTHER" id="PTHR30055">
    <property type="entry name" value="HTH-TYPE TRANSCRIPTIONAL REGULATOR RUTR"/>
    <property type="match status" value="1"/>
</dbReference>
<organism evidence="6 7">
    <name type="scientific">Streptomyces boluensis</name>
    <dbReference type="NCBI Taxonomy" id="1775135"/>
    <lineage>
        <taxon>Bacteria</taxon>
        <taxon>Bacillati</taxon>
        <taxon>Actinomycetota</taxon>
        <taxon>Actinomycetes</taxon>
        <taxon>Kitasatosporales</taxon>
        <taxon>Streptomycetaceae</taxon>
        <taxon>Streptomyces</taxon>
    </lineage>
</organism>
<dbReference type="OrthoDB" id="9779746at2"/>
<proteinExistence type="predicted"/>
<evidence type="ECO:0000256" key="1">
    <source>
        <dbReference type="ARBA" id="ARBA00023015"/>
    </source>
</evidence>
<dbReference type="PRINTS" id="PR00455">
    <property type="entry name" value="HTHTETR"/>
</dbReference>